<sequence length="252" mass="27405">MRIDETTLHCLVADDEPHIRDGICCLAEAAGLKVIASAANGTDALHLILRHEPAIAFLDIRMPGLDGLELVGKLCAMARPPVVVYVTAHDEHAIAAFELSAIDYVMKLIETKRFGIAVDRAKAIVQASTARDALDRLNGALASERPERLTLRSGSKLVSARPADILRFQAVDDYVEAHLASSSHVLSITMNAMEQTLSLPFLRVHRSHIVNVDHIRAWSTGGGRASIEMSDGVLVSVSRSRKDRVQDIVAHL</sequence>
<dbReference type="SMART" id="SM00850">
    <property type="entry name" value="LytTR"/>
    <property type="match status" value="1"/>
</dbReference>
<dbReference type="EMBL" id="LAZR01000578">
    <property type="protein sequence ID" value="KKN63802.1"/>
    <property type="molecule type" value="Genomic_DNA"/>
</dbReference>
<dbReference type="GO" id="GO:0000156">
    <property type="term" value="F:phosphorelay response regulator activity"/>
    <property type="evidence" value="ECO:0007669"/>
    <property type="project" value="InterPro"/>
</dbReference>
<accession>A0A0F9SN85</accession>
<evidence type="ECO:0000259" key="2">
    <source>
        <dbReference type="PROSITE" id="PS50930"/>
    </source>
</evidence>
<dbReference type="InterPro" id="IPR007492">
    <property type="entry name" value="LytTR_DNA-bd_dom"/>
</dbReference>
<proteinExistence type="predicted"/>
<dbReference type="InterPro" id="IPR001789">
    <property type="entry name" value="Sig_transdc_resp-reg_receiver"/>
</dbReference>
<dbReference type="PANTHER" id="PTHR37299:SF1">
    <property type="entry name" value="STAGE 0 SPORULATION PROTEIN A HOMOLOG"/>
    <property type="match status" value="1"/>
</dbReference>
<evidence type="ECO:0008006" key="4">
    <source>
        <dbReference type="Google" id="ProtNLM"/>
    </source>
</evidence>
<protein>
    <recommendedName>
        <fullName evidence="4">Response regulatory domain-containing protein</fullName>
    </recommendedName>
</protein>
<dbReference type="InterPro" id="IPR046947">
    <property type="entry name" value="LytR-like"/>
</dbReference>
<dbReference type="Gene3D" id="3.40.50.2300">
    <property type="match status" value="1"/>
</dbReference>
<comment type="caution">
    <text evidence="3">The sequence shown here is derived from an EMBL/GenBank/DDBJ whole genome shotgun (WGS) entry which is preliminary data.</text>
</comment>
<feature type="domain" description="HTH LytTR-type" evidence="2">
    <location>
        <begin position="149"/>
        <end position="251"/>
    </location>
</feature>
<dbReference type="PROSITE" id="PS50930">
    <property type="entry name" value="HTH_LYTTR"/>
    <property type="match status" value="1"/>
</dbReference>
<evidence type="ECO:0000259" key="1">
    <source>
        <dbReference type="PROSITE" id="PS50110"/>
    </source>
</evidence>
<dbReference type="GO" id="GO:0003677">
    <property type="term" value="F:DNA binding"/>
    <property type="evidence" value="ECO:0007669"/>
    <property type="project" value="InterPro"/>
</dbReference>
<gene>
    <name evidence="3" type="ORF">LCGC14_0497860</name>
</gene>
<dbReference type="SMART" id="SM00448">
    <property type="entry name" value="REC"/>
    <property type="match status" value="1"/>
</dbReference>
<dbReference type="Pfam" id="PF04397">
    <property type="entry name" value="LytTR"/>
    <property type="match status" value="1"/>
</dbReference>
<dbReference type="SUPFAM" id="SSF52172">
    <property type="entry name" value="CheY-like"/>
    <property type="match status" value="1"/>
</dbReference>
<dbReference type="PANTHER" id="PTHR37299">
    <property type="entry name" value="TRANSCRIPTIONAL REGULATOR-RELATED"/>
    <property type="match status" value="1"/>
</dbReference>
<dbReference type="AlphaFoldDB" id="A0A0F9SN85"/>
<organism evidence="3">
    <name type="scientific">marine sediment metagenome</name>
    <dbReference type="NCBI Taxonomy" id="412755"/>
    <lineage>
        <taxon>unclassified sequences</taxon>
        <taxon>metagenomes</taxon>
        <taxon>ecological metagenomes</taxon>
    </lineage>
</organism>
<dbReference type="PROSITE" id="PS50110">
    <property type="entry name" value="RESPONSE_REGULATORY"/>
    <property type="match status" value="1"/>
</dbReference>
<dbReference type="Gene3D" id="2.40.50.1020">
    <property type="entry name" value="LytTr DNA-binding domain"/>
    <property type="match status" value="1"/>
</dbReference>
<dbReference type="InterPro" id="IPR011006">
    <property type="entry name" value="CheY-like_superfamily"/>
</dbReference>
<feature type="domain" description="Response regulatory" evidence="1">
    <location>
        <begin position="9"/>
        <end position="122"/>
    </location>
</feature>
<dbReference type="Pfam" id="PF00072">
    <property type="entry name" value="Response_reg"/>
    <property type="match status" value="1"/>
</dbReference>
<evidence type="ECO:0000313" key="3">
    <source>
        <dbReference type="EMBL" id="KKN63802.1"/>
    </source>
</evidence>
<reference evidence="3" key="1">
    <citation type="journal article" date="2015" name="Nature">
        <title>Complex archaea that bridge the gap between prokaryotes and eukaryotes.</title>
        <authorList>
            <person name="Spang A."/>
            <person name="Saw J.H."/>
            <person name="Jorgensen S.L."/>
            <person name="Zaremba-Niedzwiedzka K."/>
            <person name="Martijn J."/>
            <person name="Lind A.E."/>
            <person name="van Eijk R."/>
            <person name="Schleper C."/>
            <person name="Guy L."/>
            <person name="Ettema T.J."/>
        </authorList>
    </citation>
    <scope>NUCLEOTIDE SEQUENCE</scope>
</reference>
<name>A0A0F9SN85_9ZZZZ</name>